<dbReference type="Pfam" id="PF05656">
    <property type="entry name" value="DUF805"/>
    <property type="match status" value="1"/>
</dbReference>
<keyword evidence="1" id="KW-0812">Transmembrane</keyword>
<name>A0A7Y8RQ65_9PSED</name>
<dbReference type="PANTHER" id="PTHR34980">
    <property type="entry name" value="INNER MEMBRANE PROTEIN-RELATED-RELATED"/>
    <property type="match status" value="1"/>
</dbReference>
<dbReference type="Proteomes" id="UP000543908">
    <property type="component" value="Unassembled WGS sequence"/>
</dbReference>
<accession>A0A7Y8RQ65</accession>
<reference evidence="2 3" key="1">
    <citation type="submission" date="2020-05" db="EMBL/GenBank/DDBJ databases">
        <title>Onion-isolated Pseudomonas sp.</title>
        <authorList>
            <person name="Fujikawa T."/>
            <person name="Sawada H."/>
        </authorList>
    </citation>
    <scope>NUCLEOTIDE SEQUENCE [LARGE SCALE GENOMIC DNA]</scope>
    <source>
        <strain evidence="2 3">MAFF 301512</strain>
    </source>
</reference>
<dbReference type="RefSeq" id="WP_179030067.1">
    <property type="nucleotide sequence ID" value="NZ_JABUHS010000180.1"/>
</dbReference>
<dbReference type="PANTHER" id="PTHR34980:SF2">
    <property type="entry name" value="INNER MEMBRANE PROTEIN YHAH-RELATED"/>
    <property type="match status" value="1"/>
</dbReference>
<dbReference type="AlphaFoldDB" id="A0A7Y8RQ65"/>
<gene>
    <name evidence="2" type="ORF">HT123_19605</name>
</gene>
<evidence type="ECO:0000256" key="1">
    <source>
        <dbReference type="SAM" id="Phobius"/>
    </source>
</evidence>
<protein>
    <submittedName>
        <fullName evidence="2">DUF805 domain-containing protein</fullName>
    </submittedName>
</protein>
<comment type="caution">
    <text evidence="2">The sequence shown here is derived from an EMBL/GenBank/DDBJ whole genome shotgun (WGS) entry which is preliminary data.</text>
</comment>
<dbReference type="GO" id="GO:0005886">
    <property type="term" value="C:plasma membrane"/>
    <property type="evidence" value="ECO:0007669"/>
    <property type="project" value="TreeGrafter"/>
</dbReference>
<feature type="transmembrane region" description="Helical" evidence="1">
    <location>
        <begin position="51"/>
        <end position="70"/>
    </location>
</feature>
<evidence type="ECO:0000313" key="3">
    <source>
        <dbReference type="Proteomes" id="UP000543908"/>
    </source>
</evidence>
<keyword evidence="1" id="KW-1133">Transmembrane helix</keyword>
<feature type="transmembrane region" description="Helical" evidence="1">
    <location>
        <begin position="23"/>
        <end position="45"/>
    </location>
</feature>
<dbReference type="InterPro" id="IPR008523">
    <property type="entry name" value="DUF805"/>
</dbReference>
<sequence length="123" mass="14244">MHWCFQAIKNYANFSGRACRREYWAFAVLDWLLMYGSIVVAGWAGVAYSRWFYIPLGVYVVLMIIPRLSVTFRRLHDVNTTGAYILWYALPFVGLLIVTIRLLTKGDRGENKYGLPCRDIKNA</sequence>
<organism evidence="2 3">
    <name type="scientific">Pseudomonas allii</name>
    <dbReference type="NCBI Taxonomy" id="2740531"/>
    <lineage>
        <taxon>Bacteria</taxon>
        <taxon>Pseudomonadati</taxon>
        <taxon>Pseudomonadota</taxon>
        <taxon>Gammaproteobacteria</taxon>
        <taxon>Pseudomonadales</taxon>
        <taxon>Pseudomonadaceae</taxon>
        <taxon>Pseudomonas</taxon>
    </lineage>
</organism>
<dbReference type="EMBL" id="JABUHS010000180">
    <property type="protein sequence ID" value="NWN63162.1"/>
    <property type="molecule type" value="Genomic_DNA"/>
</dbReference>
<keyword evidence="1" id="KW-0472">Membrane</keyword>
<feature type="transmembrane region" description="Helical" evidence="1">
    <location>
        <begin position="82"/>
        <end position="103"/>
    </location>
</feature>
<evidence type="ECO:0000313" key="2">
    <source>
        <dbReference type="EMBL" id="NWN63162.1"/>
    </source>
</evidence>
<proteinExistence type="predicted"/>